<feature type="signal peptide" evidence="2">
    <location>
        <begin position="1"/>
        <end position="21"/>
    </location>
</feature>
<comment type="caution">
    <text evidence="3">The sequence shown here is derived from an EMBL/GenBank/DDBJ whole genome shotgun (WGS) entry which is preliminary data.</text>
</comment>
<keyword evidence="1" id="KW-0175">Coiled coil</keyword>
<dbReference type="EMBL" id="JAZHOU010000001">
    <property type="protein sequence ID" value="MEF3077489.1"/>
    <property type="molecule type" value="Genomic_DNA"/>
</dbReference>
<proteinExistence type="predicted"/>
<keyword evidence="2" id="KW-0732">Signal</keyword>
<dbReference type="Pfam" id="PF13715">
    <property type="entry name" value="CarbopepD_reg_2"/>
    <property type="match status" value="1"/>
</dbReference>
<dbReference type="RefSeq" id="WP_331808327.1">
    <property type="nucleotide sequence ID" value="NZ_JAZHOU010000001.1"/>
</dbReference>
<evidence type="ECO:0000313" key="4">
    <source>
        <dbReference type="Proteomes" id="UP001356704"/>
    </source>
</evidence>
<protein>
    <submittedName>
        <fullName evidence="3">Carboxypeptidase-like regulatory domain-containing protein</fullName>
    </submittedName>
</protein>
<gene>
    <name evidence="3" type="ORF">V1468_00615</name>
</gene>
<dbReference type="Proteomes" id="UP001356704">
    <property type="component" value="Unassembled WGS sequence"/>
</dbReference>
<evidence type="ECO:0000256" key="1">
    <source>
        <dbReference type="SAM" id="Coils"/>
    </source>
</evidence>
<reference evidence="3 4" key="1">
    <citation type="submission" date="2024-02" db="EMBL/GenBank/DDBJ databases">
        <title>Winogradskyella poriferorum JCM 12885.</title>
        <authorList>
            <person name="Zhang D.-F."/>
            <person name="Fu Z.-Y."/>
        </authorList>
    </citation>
    <scope>NUCLEOTIDE SEQUENCE [LARGE SCALE GENOMIC DNA]</scope>
    <source>
        <strain evidence="3 4">JCM 12885</strain>
    </source>
</reference>
<accession>A0ABU7W0H0</accession>
<name>A0ABU7W0H0_9FLAO</name>
<evidence type="ECO:0000256" key="2">
    <source>
        <dbReference type="SAM" id="SignalP"/>
    </source>
</evidence>
<feature type="chain" id="PRO_5045452218" evidence="2">
    <location>
        <begin position="22"/>
        <end position="270"/>
    </location>
</feature>
<keyword evidence="4" id="KW-1185">Reference proteome</keyword>
<sequence>MKKTKLLFSLVTLLLSFLLQAQRQEIKGKLIANDDVEGIHILNKTASKYTVSDDKGLFSIEAKATDTLFISSLIYNNKEIIVSKEHEDSNSIEIKLDEKVSELDKVIVGKILTGSLQSDLENSDAKTEINFYDLGIPGNTKLPLTQNEKKLHDADGGPTGSIMGGPFGGGVVLNLHKILNKISGRTKKLKDVVELDDRDKCINRLRIDYESIIFENDTLPKNLRDEYFLFSQEDENFLNLCKKDNDIELLEFLQQKLKAYRENLDSSNND</sequence>
<evidence type="ECO:0000313" key="3">
    <source>
        <dbReference type="EMBL" id="MEF3077489.1"/>
    </source>
</evidence>
<organism evidence="3 4">
    <name type="scientific">Winogradskyella poriferorum</name>
    <dbReference type="NCBI Taxonomy" id="307627"/>
    <lineage>
        <taxon>Bacteria</taxon>
        <taxon>Pseudomonadati</taxon>
        <taxon>Bacteroidota</taxon>
        <taxon>Flavobacteriia</taxon>
        <taxon>Flavobacteriales</taxon>
        <taxon>Flavobacteriaceae</taxon>
        <taxon>Winogradskyella</taxon>
    </lineage>
</organism>
<feature type="coiled-coil region" evidence="1">
    <location>
        <begin position="243"/>
        <end position="270"/>
    </location>
</feature>